<name>A0A1B0DQA6_PHLPP</name>
<keyword evidence="2" id="KW-0963">Cytoplasm</keyword>
<dbReference type="RefSeq" id="XP_055707204.1">
    <property type="nucleotide sequence ID" value="XM_055851229.1"/>
</dbReference>
<evidence type="ECO:0000256" key="3">
    <source>
        <dbReference type="ARBA" id="ARBA00023097"/>
    </source>
</evidence>
<dbReference type="EMBL" id="AJVK01018992">
    <property type="status" value="NOT_ANNOTATED_CDS"/>
    <property type="molecule type" value="Genomic_DNA"/>
</dbReference>
<dbReference type="GO" id="GO:0006979">
    <property type="term" value="P:response to oxidative stress"/>
    <property type="evidence" value="ECO:0007669"/>
    <property type="project" value="UniProtKB-ARBA"/>
</dbReference>
<sequence length="208" mass="21830">MSSIVSRSLLSLKSSIKQFHCTSRRMSKSALVIVAPGAEEMEAVIAIDVLRRSEVKVTVAGLVAGPIKCSRDVQVLPDVTLDKVLGNEYDAVVLPGGLGGSKALAESKEVGELLKRQEGNNKLIAAICAGPTALLAHSIGVGKSITSYPSVKDQLTSTYKYVDDKTCVMDGQLITSRGPGTAFEFALKIAEQLAGAEKANAVAKGMLL</sequence>
<dbReference type="KEGG" id="ppap:129804145"/>
<accession>A0A1B0DQA6</accession>
<dbReference type="CDD" id="cd03135">
    <property type="entry name" value="GATase1_DJ-1"/>
    <property type="match status" value="1"/>
</dbReference>
<dbReference type="GeneID" id="129804145"/>
<reference evidence="5" key="1">
    <citation type="submission" date="2022-08" db="UniProtKB">
        <authorList>
            <consortium name="EnsemblMetazoa"/>
        </authorList>
    </citation>
    <scope>IDENTIFICATION</scope>
    <source>
        <strain evidence="5">Israel</strain>
    </source>
</reference>
<dbReference type="GO" id="GO:0005739">
    <property type="term" value="C:mitochondrion"/>
    <property type="evidence" value="ECO:0007669"/>
    <property type="project" value="TreeGrafter"/>
</dbReference>
<proteinExistence type="predicted"/>
<dbReference type="GO" id="GO:0046295">
    <property type="term" value="P:glycolate biosynthetic process"/>
    <property type="evidence" value="ECO:0007669"/>
    <property type="project" value="TreeGrafter"/>
</dbReference>
<dbReference type="EnsemblMetazoa" id="PPAI010696-RA">
    <property type="protein sequence ID" value="PPAI010696-PA"/>
    <property type="gene ID" value="PPAI010696"/>
</dbReference>
<keyword evidence="3" id="KW-0558">Oxidation</keyword>
<feature type="domain" description="DJ-1/PfpI" evidence="4">
    <location>
        <begin position="28"/>
        <end position="192"/>
    </location>
</feature>
<dbReference type="Proteomes" id="UP000092462">
    <property type="component" value="Unassembled WGS sequence"/>
</dbReference>
<dbReference type="AlphaFoldDB" id="A0A1B0DQA6"/>
<protein>
    <recommendedName>
        <fullName evidence="4">DJ-1/PfpI domain-containing protein</fullName>
    </recommendedName>
</protein>
<dbReference type="Gene3D" id="3.40.50.880">
    <property type="match status" value="1"/>
</dbReference>
<dbReference type="GO" id="GO:0051896">
    <property type="term" value="P:regulation of phosphatidylinositol 3-kinase/protein kinase B signal transduction"/>
    <property type="evidence" value="ECO:0007669"/>
    <property type="project" value="UniProtKB-ARBA"/>
</dbReference>
<dbReference type="OrthoDB" id="543156at2759"/>
<dbReference type="InterPro" id="IPR006287">
    <property type="entry name" value="DJ-1"/>
</dbReference>
<dbReference type="PANTHER" id="PTHR48094:SF12">
    <property type="entry name" value="PARKINSON DISEASE PROTEIN 7 HOMOLOG"/>
    <property type="match status" value="1"/>
</dbReference>
<dbReference type="InterPro" id="IPR050325">
    <property type="entry name" value="Prot/Nucl_acid_deglycase"/>
</dbReference>
<evidence type="ECO:0000256" key="2">
    <source>
        <dbReference type="ARBA" id="ARBA00022490"/>
    </source>
</evidence>
<dbReference type="PANTHER" id="PTHR48094">
    <property type="entry name" value="PROTEIN/NUCLEIC ACID DEGLYCASE DJ-1-RELATED"/>
    <property type="match status" value="1"/>
</dbReference>
<dbReference type="GO" id="GO:0005634">
    <property type="term" value="C:nucleus"/>
    <property type="evidence" value="ECO:0007669"/>
    <property type="project" value="TreeGrafter"/>
</dbReference>
<keyword evidence="6" id="KW-1185">Reference proteome</keyword>
<evidence type="ECO:0000259" key="4">
    <source>
        <dbReference type="Pfam" id="PF01965"/>
    </source>
</evidence>
<evidence type="ECO:0000313" key="5">
    <source>
        <dbReference type="EnsemblMetazoa" id="PPAI010696-PA"/>
    </source>
</evidence>
<organism evidence="5 6">
    <name type="scientific">Phlebotomus papatasi</name>
    <name type="common">Sandfly</name>
    <dbReference type="NCBI Taxonomy" id="29031"/>
    <lineage>
        <taxon>Eukaryota</taxon>
        <taxon>Metazoa</taxon>
        <taxon>Ecdysozoa</taxon>
        <taxon>Arthropoda</taxon>
        <taxon>Hexapoda</taxon>
        <taxon>Insecta</taxon>
        <taxon>Pterygota</taxon>
        <taxon>Neoptera</taxon>
        <taxon>Endopterygota</taxon>
        <taxon>Diptera</taxon>
        <taxon>Nematocera</taxon>
        <taxon>Psychodoidea</taxon>
        <taxon>Psychodidae</taxon>
        <taxon>Phlebotomus</taxon>
        <taxon>Phlebotomus</taxon>
    </lineage>
</organism>
<dbReference type="Pfam" id="PF01965">
    <property type="entry name" value="DJ-1_PfpI"/>
    <property type="match status" value="1"/>
</dbReference>
<dbReference type="SUPFAM" id="SSF52317">
    <property type="entry name" value="Class I glutamine amidotransferase-like"/>
    <property type="match status" value="1"/>
</dbReference>
<evidence type="ECO:0000313" key="6">
    <source>
        <dbReference type="Proteomes" id="UP000092462"/>
    </source>
</evidence>
<dbReference type="VEuPathDB" id="VectorBase:PPAI010696"/>
<evidence type="ECO:0000256" key="1">
    <source>
        <dbReference type="ARBA" id="ARBA00004496"/>
    </source>
</evidence>
<dbReference type="NCBIfam" id="TIGR01383">
    <property type="entry name" value="not_thiJ"/>
    <property type="match status" value="1"/>
</dbReference>
<dbReference type="FunFam" id="3.40.50.880:FF:000022">
    <property type="entry name" value="protein deglycase DJ-1"/>
    <property type="match status" value="1"/>
</dbReference>
<comment type="subcellular location">
    <subcellularLocation>
        <location evidence="1">Cytoplasm</location>
    </subcellularLocation>
</comment>
<dbReference type="VEuPathDB" id="VectorBase:PPAPM1_012309"/>
<dbReference type="InterPro" id="IPR029062">
    <property type="entry name" value="Class_I_gatase-like"/>
</dbReference>
<dbReference type="GO" id="GO:1903189">
    <property type="term" value="P:glyoxal metabolic process"/>
    <property type="evidence" value="ECO:0007669"/>
    <property type="project" value="TreeGrafter"/>
</dbReference>
<dbReference type="InterPro" id="IPR002818">
    <property type="entry name" value="DJ-1/PfpI"/>
</dbReference>